<dbReference type="AlphaFoldDB" id="A0AAE0LGT7"/>
<reference evidence="1 2" key="1">
    <citation type="journal article" date="2015" name="Genome Biol. Evol.">
        <title>Comparative Genomics of a Bacterivorous Green Alga Reveals Evolutionary Causalities and Consequences of Phago-Mixotrophic Mode of Nutrition.</title>
        <authorList>
            <person name="Burns J.A."/>
            <person name="Paasch A."/>
            <person name="Narechania A."/>
            <person name="Kim E."/>
        </authorList>
    </citation>
    <scope>NUCLEOTIDE SEQUENCE [LARGE SCALE GENOMIC DNA]</scope>
    <source>
        <strain evidence="1 2">PLY_AMNH</strain>
    </source>
</reference>
<evidence type="ECO:0000313" key="1">
    <source>
        <dbReference type="EMBL" id="KAK3284239.1"/>
    </source>
</evidence>
<evidence type="ECO:0000313" key="2">
    <source>
        <dbReference type="Proteomes" id="UP001190700"/>
    </source>
</evidence>
<gene>
    <name evidence="1" type="ORF">CYMTET_8104</name>
</gene>
<organism evidence="1 2">
    <name type="scientific">Cymbomonas tetramitiformis</name>
    <dbReference type="NCBI Taxonomy" id="36881"/>
    <lineage>
        <taxon>Eukaryota</taxon>
        <taxon>Viridiplantae</taxon>
        <taxon>Chlorophyta</taxon>
        <taxon>Pyramimonadophyceae</taxon>
        <taxon>Pyramimonadales</taxon>
        <taxon>Pyramimonadaceae</taxon>
        <taxon>Cymbomonas</taxon>
    </lineage>
</organism>
<keyword evidence="2" id="KW-1185">Reference proteome</keyword>
<comment type="caution">
    <text evidence="1">The sequence shown here is derived from an EMBL/GenBank/DDBJ whole genome shotgun (WGS) entry which is preliminary data.</text>
</comment>
<sequence length="143" mass="14854">MNSRRLVARRSVKDISGNATVTFAAEVAAPSSAEEAAVSLARMYEALNESEACTAALCVEAGGVPRHRHRGVGHGKGALRLSLAVPPRESIKCGNAVCEVGEACADRETGLDCEARGRCPDDYTALLWLCPVPDASTGVGNAS</sequence>
<proteinExistence type="predicted"/>
<protein>
    <submittedName>
        <fullName evidence="1">Uncharacterized protein</fullName>
    </submittedName>
</protein>
<dbReference type="Proteomes" id="UP001190700">
    <property type="component" value="Unassembled WGS sequence"/>
</dbReference>
<name>A0AAE0LGT7_9CHLO</name>
<accession>A0AAE0LGT7</accession>
<dbReference type="EMBL" id="LGRX02002411">
    <property type="protein sequence ID" value="KAK3284239.1"/>
    <property type="molecule type" value="Genomic_DNA"/>
</dbReference>